<dbReference type="SUPFAM" id="SSF52540">
    <property type="entry name" value="P-loop containing nucleoside triphosphate hydrolases"/>
    <property type="match status" value="1"/>
</dbReference>
<dbReference type="Gene3D" id="3.30.450.90">
    <property type="match status" value="1"/>
</dbReference>
<dbReference type="GO" id="GO:0005524">
    <property type="term" value="F:ATP binding"/>
    <property type="evidence" value="ECO:0007669"/>
    <property type="project" value="UniProtKB-KW"/>
</dbReference>
<evidence type="ECO:0000313" key="6">
    <source>
        <dbReference type="Proteomes" id="UP000287243"/>
    </source>
</evidence>
<dbReference type="AlphaFoldDB" id="A0A410P508"/>
<dbReference type="Proteomes" id="UP000287243">
    <property type="component" value="Chromosome"/>
</dbReference>
<dbReference type="Gene3D" id="3.30.300.160">
    <property type="entry name" value="Type II secretion system, protein E, N-terminal domain"/>
    <property type="match status" value="1"/>
</dbReference>
<dbReference type="PANTHER" id="PTHR30258:SF1">
    <property type="entry name" value="PROTEIN TRANSPORT PROTEIN HOFB HOMOLOG"/>
    <property type="match status" value="1"/>
</dbReference>
<dbReference type="InterPro" id="IPR037257">
    <property type="entry name" value="T2SS_E_N_sf"/>
</dbReference>
<dbReference type="InterPro" id="IPR001482">
    <property type="entry name" value="T2SS/T4SS_dom"/>
</dbReference>
<keyword evidence="2" id="KW-0547">Nucleotide-binding</keyword>
<keyword evidence="6" id="KW-1185">Reference proteome</keyword>
<comment type="similarity">
    <text evidence="1">Belongs to the GSP E family.</text>
</comment>
<reference evidence="5 6" key="1">
    <citation type="submission" date="2017-01" db="EMBL/GenBank/DDBJ databases">
        <title>First insights into the biology of 'candidatus Vampirococcus archaeovorus'.</title>
        <authorList>
            <person name="Kizina J."/>
            <person name="Jordan S."/>
            <person name="Stueber K."/>
            <person name="Reinhardt R."/>
            <person name="Harder J."/>
        </authorList>
    </citation>
    <scope>NUCLEOTIDE SEQUENCE [LARGE SCALE GENOMIC DNA]</scope>
    <source>
        <strain evidence="5 6">LiM</strain>
    </source>
</reference>
<sequence>MPRPYLKLGEILVKEGIVTQAQLEEVIKVQAKEGGRLGELLLRLGFATEEDVVVALGKQLGLPYVSMGSGLLKPVTDQNLDLLISKEFAIKNAVLPLSKNLNSLTCALTDPLDVILIDNLSKVTNCEINPVIATKTEILKAIEEFYGKRDILKAAVKESYAMTEEFETSVEFEAEELSIDRLIARAEEAPVVKLVDLIIKQAIDERASDIHIEPFKSKISLRYRIDGVLHEIPPPAKHLQLPIVSRIKILSKLDIAEKRLPQDGGFSVRFEGRTIDLRISVMPTIYGEKIVMRILDKEGVSMDLAAMGFLSSQLELFRRAIRAPYGLIFMTGPTGSGKSTSLYAALSEIKSPTKNIVTVEDPVEYHIEGINQVQIKPEIGLTFASALRSFLRQDPDIMMVGEVRDLETAQICVRSALTGHLVLSTLHTNDAPSAVTRLIDIGVEPYLLMPSLVLIVAQRLVRRLCPDCKEAYEPSQEERERFNFHSDLIYRAKGCDKCNHIGYKKRTCIAEVLYVDDEIREHITSGVNAQQIKKIAISQGMQTLHESGLKKVEEGTTSLEEALSATIGVE</sequence>
<gene>
    <name evidence="5" type="ORF">BU251_05200</name>
</gene>
<keyword evidence="3" id="KW-0067">ATP-binding</keyword>
<evidence type="ECO:0000256" key="1">
    <source>
        <dbReference type="ARBA" id="ARBA00006611"/>
    </source>
</evidence>
<dbReference type="CDD" id="cd01129">
    <property type="entry name" value="PulE-GspE-like"/>
    <property type="match status" value="1"/>
</dbReference>
<accession>A0A410P508</accession>
<dbReference type="PROSITE" id="PS00662">
    <property type="entry name" value="T2SP_E"/>
    <property type="match status" value="1"/>
</dbReference>
<dbReference type="GO" id="GO:0016887">
    <property type="term" value="F:ATP hydrolysis activity"/>
    <property type="evidence" value="ECO:0007669"/>
    <property type="project" value="TreeGrafter"/>
</dbReference>
<dbReference type="InterPro" id="IPR027417">
    <property type="entry name" value="P-loop_NTPase"/>
</dbReference>
<dbReference type="Pfam" id="PF05157">
    <property type="entry name" value="MshEN"/>
    <property type="match status" value="1"/>
</dbReference>
<name>A0A410P508_VELA1</name>
<dbReference type="FunFam" id="3.40.50.300:FF:000398">
    <property type="entry name" value="Type IV pilus assembly ATPase PilB"/>
    <property type="match status" value="1"/>
</dbReference>
<dbReference type="RefSeq" id="WP_128699863.1">
    <property type="nucleotide sequence ID" value="NZ_CP019384.1"/>
</dbReference>
<dbReference type="SUPFAM" id="SSF160246">
    <property type="entry name" value="EspE N-terminal domain-like"/>
    <property type="match status" value="1"/>
</dbReference>
<dbReference type="EMBL" id="CP019384">
    <property type="protein sequence ID" value="QAT17168.1"/>
    <property type="molecule type" value="Genomic_DNA"/>
</dbReference>
<dbReference type="InterPro" id="IPR007831">
    <property type="entry name" value="T2SS_GspE_N"/>
</dbReference>
<evidence type="ECO:0000313" key="5">
    <source>
        <dbReference type="EMBL" id="QAT17168.1"/>
    </source>
</evidence>
<dbReference type="OrthoDB" id="9808272at2"/>
<dbReference type="Gene3D" id="3.40.50.300">
    <property type="entry name" value="P-loop containing nucleotide triphosphate hydrolases"/>
    <property type="match status" value="1"/>
</dbReference>
<dbReference type="KEGG" id="vai:BU251_05200"/>
<dbReference type="Pfam" id="PF00437">
    <property type="entry name" value="T2SSE"/>
    <property type="match status" value="1"/>
</dbReference>
<feature type="domain" description="Bacterial type II secretion system protein E" evidence="4">
    <location>
        <begin position="391"/>
        <end position="405"/>
    </location>
</feature>
<organism evidence="5 6">
    <name type="scientific">Velamenicoccus archaeovorus</name>
    <dbReference type="NCBI Taxonomy" id="1930593"/>
    <lineage>
        <taxon>Bacteria</taxon>
        <taxon>Pseudomonadati</taxon>
        <taxon>Candidatus Omnitrophota</taxon>
        <taxon>Candidatus Velamenicoccus</taxon>
    </lineage>
</organism>
<dbReference type="GO" id="GO:0005886">
    <property type="term" value="C:plasma membrane"/>
    <property type="evidence" value="ECO:0007669"/>
    <property type="project" value="TreeGrafter"/>
</dbReference>
<protein>
    <submittedName>
        <fullName evidence="5">Type II secretion system protein E</fullName>
    </submittedName>
</protein>
<evidence type="ECO:0000256" key="3">
    <source>
        <dbReference type="ARBA" id="ARBA00022840"/>
    </source>
</evidence>
<dbReference type="PANTHER" id="PTHR30258">
    <property type="entry name" value="TYPE II SECRETION SYSTEM PROTEIN GSPE-RELATED"/>
    <property type="match status" value="1"/>
</dbReference>
<evidence type="ECO:0000259" key="4">
    <source>
        <dbReference type="PROSITE" id="PS00662"/>
    </source>
</evidence>
<dbReference type="FunFam" id="3.30.450.90:FF:000001">
    <property type="entry name" value="Type II secretion system ATPase GspE"/>
    <property type="match status" value="1"/>
</dbReference>
<evidence type="ECO:0000256" key="2">
    <source>
        <dbReference type="ARBA" id="ARBA00022741"/>
    </source>
</evidence>
<proteinExistence type="inferred from homology"/>